<accession>A0A4U6QFC4</accession>
<dbReference type="InterPro" id="IPR007492">
    <property type="entry name" value="LytTR_DNA-bd_dom"/>
</dbReference>
<dbReference type="PROSITE" id="PS50930">
    <property type="entry name" value="HTH_LYTTR"/>
    <property type="match status" value="1"/>
</dbReference>
<dbReference type="Proteomes" id="UP000306985">
    <property type="component" value="Unassembled WGS sequence"/>
</dbReference>
<dbReference type="InterPro" id="IPR039420">
    <property type="entry name" value="WalR-like"/>
</dbReference>
<dbReference type="Gene3D" id="3.40.50.2300">
    <property type="match status" value="1"/>
</dbReference>
<dbReference type="Gene3D" id="2.40.50.1020">
    <property type="entry name" value="LytTr DNA-binding domain"/>
    <property type="match status" value="1"/>
</dbReference>
<dbReference type="GO" id="GO:0000156">
    <property type="term" value="F:phosphorelay response regulator activity"/>
    <property type="evidence" value="ECO:0007669"/>
    <property type="project" value="TreeGrafter"/>
</dbReference>
<keyword evidence="1" id="KW-0238">DNA-binding</keyword>
<feature type="compositionally biased region" description="Low complexity" evidence="3">
    <location>
        <begin position="147"/>
        <end position="156"/>
    </location>
</feature>
<dbReference type="PANTHER" id="PTHR48111">
    <property type="entry name" value="REGULATOR OF RPOS"/>
    <property type="match status" value="1"/>
</dbReference>
<dbReference type="SMART" id="SM00448">
    <property type="entry name" value="REC"/>
    <property type="match status" value="1"/>
</dbReference>
<dbReference type="PROSITE" id="PS50110">
    <property type="entry name" value="RESPONSE_REGULATORY"/>
    <property type="match status" value="1"/>
</dbReference>
<evidence type="ECO:0000259" key="4">
    <source>
        <dbReference type="PROSITE" id="PS50110"/>
    </source>
</evidence>
<dbReference type="InterPro" id="IPR011006">
    <property type="entry name" value="CheY-like_superfamily"/>
</dbReference>
<dbReference type="GO" id="GO:0006355">
    <property type="term" value="P:regulation of DNA-templated transcription"/>
    <property type="evidence" value="ECO:0007669"/>
    <property type="project" value="TreeGrafter"/>
</dbReference>
<protein>
    <submittedName>
        <fullName evidence="6">Response regulator transcription factor</fullName>
    </submittedName>
</protein>
<dbReference type="EMBL" id="SZZH01000003">
    <property type="protein sequence ID" value="TKV58689.1"/>
    <property type="molecule type" value="Genomic_DNA"/>
</dbReference>
<dbReference type="AlphaFoldDB" id="A0A4U6QFC4"/>
<evidence type="ECO:0000313" key="6">
    <source>
        <dbReference type="EMBL" id="TKV58689.1"/>
    </source>
</evidence>
<dbReference type="PANTHER" id="PTHR48111:SF69">
    <property type="entry name" value="RESPONSE REGULATOR RECEIVER"/>
    <property type="match status" value="1"/>
</dbReference>
<evidence type="ECO:0000256" key="3">
    <source>
        <dbReference type="SAM" id="MobiDB-lite"/>
    </source>
</evidence>
<dbReference type="GO" id="GO:0000976">
    <property type="term" value="F:transcription cis-regulatory region binding"/>
    <property type="evidence" value="ECO:0007669"/>
    <property type="project" value="TreeGrafter"/>
</dbReference>
<evidence type="ECO:0000256" key="1">
    <source>
        <dbReference type="ARBA" id="ARBA00023125"/>
    </source>
</evidence>
<keyword evidence="7" id="KW-1185">Reference proteome</keyword>
<dbReference type="SMART" id="SM00850">
    <property type="entry name" value="LytTR"/>
    <property type="match status" value="1"/>
</dbReference>
<sequence length="291" mass="30783">MTTLPPTAEPARSGLVVLAVDDEAPALDEISYLLGRDPRVGEVRTAANATAALAALQPDADGPVPDAVLLDIAMPGWDGIDLARMLSGLPHRPAVAFLSAHDDRAVDAYEIGAVDYLLKPVRPARLAEAVGRLCAARDRADEGREPAAAAPSTATTNGGGTGRPVPADDRGATIAVDLAGTTTLVPRSAVCWAEAQGDYARLQMAGGASHLLRTPLSVLQEEWEPAGFVRVHRSYLVALDRIVELRSGEGGHRIRVTGQARPADLPVSRRHLRELKERLLAGRRPGRRTGP</sequence>
<keyword evidence="2" id="KW-0597">Phosphoprotein</keyword>
<comment type="caution">
    <text evidence="6">The sequence shown here is derived from an EMBL/GenBank/DDBJ whole genome shotgun (WGS) entry which is preliminary data.</text>
</comment>
<dbReference type="OrthoDB" id="236568at2"/>
<dbReference type="SUPFAM" id="SSF52172">
    <property type="entry name" value="CheY-like"/>
    <property type="match status" value="1"/>
</dbReference>
<feature type="domain" description="HTH LytTR-type" evidence="5">
    <location>
        <begin position="174"/>
        <end position="281"/>
    </location>
</feature>
<evidence type="ECO:0000259" key="5">
    <source>
        <dbReference type="PROSITE" id="PS50930"/>
    </source>
</evidence>
<feature type="domain" description="Response regulatory" evidence="4">
    <location>
        <begin position="16"/>
        <end position="134"/>
    </location>
</feature>
<reference evidence="6 7" key="1">
    <citation type="submission" date="2019-05" db="EMBL/GenBank/DDBJ databases">
        <title>Nakamurella sp. N5BH11, whole genome shotgun sequence.</title>
        <authorList>
            <person name="Tuo L."/>
        </authorList>
    </citation>
    <scope>NUCLEOTIDE SEQUENCE [LARGE SCALE GENOMIC DNA]</scope>
    <source>
        <strain evidence="6 7">N5BH11</strain>
    </source>
</reference>
<evidence type="ECO:0000256" key="2">
    <source>
        <dbReference type="PROSITE-ProRule" id="PRU00169"/>
    </source>
</evidence>
<name>A0A4U6QFC4_9ACTN</name>
<dbReference type="Pfam" id="PF04397">
    <property type="entry name" value="LytTR"/>
    <property type="match status" value="1"/>
</dbReference>
<gene>
    <name evidence="6" type="ORF">FDO65_14305</name>
</gene>
<evidence type="ECO:0000313" key="7">
    <source>
        <dbReference type="Proteomes" id="UP000306985"/>
    </source>
</evidence>
<dbReference type="GO" id="GO:0032993">
    <property type="term" value="C:protein-DNA complex"/>
    <property type="evidence" value="ECO:0007669"/>
    <property type="project" value="TreeGrafter"/>
</dbReference>
<proteinExistence type="predicted"/>
<feature type="modified residue" description="4-aspartylphosphate" evidence="2">
    <location>
        <position position="71"/>
    </location>
</feature>
<organism evidence="6 7">
    <name type="scientific">Nakamurella flava</name>
    <dbReference type="NCBI Taxonomy" id="2576308"/>
    <lineage>
        <taxon>Bacteria</taxon>
        <taxon>Bacillati</taxon>
        <taxon>Actinomycetota</taxon>
        <taxon>Actinomycetes</taxon>
        <taxon>Nakamurellales</taxon>
        <taxon>Nakamurellaceae</taxon>
        <taxon>Nakamurella</taxon>
    </lineage>
</organism>
<dbReference type="GO" id="GO:0005829">
    <property type="term" value="C:cytosol"/>
    <property type="evidence" value="ECO:0007669"/>
    <property type="project" value="TreeGrafter"/>
</dbReference>
<dbReference type="InterPro" id="IPR001789">
    <property type="entry name" value="Sig_transdc_resp-reg_receiver"/>
</dbReference>
<feature type="region of interest" description="Disordered" evidence="3">
    <location>
        <begin position="140"/>
        <end position="169"/>
    </location>
</feature>
<dbReference type="Pfam" id="PF00072">
    <property type="entry name" value="Response_reg"/>
    <property type="match status" value="1"/>
</dbReference>
<dbReference type="RefSeq" id="WP_137450349.1">
    <property type="nucleotide sequence ID" value="NZ_SZZH01000003.1"/>
</dbReference>